<dbReference type="Gene3D" id="1.10.260.40">
    <property type="entry name" value="lambda repressor-like DNA-binding domains"/>
    <property type="match status" value="1"/>
</dbReference>
<feature type="domain" description="HTH lacI-type" evidence="4">
    <location>
        <begin position="13"/>
        <end position="67"/>
    </location>
</feature>
<name>A0ABQ4PYP7_9PROT</name>
<keyword evidence="2" id="KW-0238">DNA-binding</keyword>
<proteinExistence type="predicted"/>
<dbReference type="PANTHER" id="PTHR30146">
    <property type="entry name" value="LACI-RELATED TRANSCRIPTIONAL REPRESSOR"/>
    <property type="match status" value="1"/>
</dbReference>
<dbReference type="InterPro" id="IPR010982">
    <property type="entry name" value="Lambda_DNA-bd_dom_sf"/>
</dbReference>
<dbReference type="Proteomes" id="UP001161064">
    <property type="component" value="Unassembled WGS sequence"/>
</dbReference>
<dbReference type="Pfam" id="PF13377">
    <property type="entry name" value="Peripla_BP_3"/>
    <property type="match status" value="1"/>
</dbReference>
<sequence>MSEEPIHTQHRAPTIYEVAAKAGVSIKTVSRVLNREPNVRPAVHDRVTQAVSALGYRPRTSARGLAGGRSFTLVTYLDESLTLEHWRIDRSNPYVERLQFGGMMACREAGYHLLFELLDANAQGAEAAMMSTLSALNPDGVILTPPISDNQRVMKLLTRMGTPFARLSAIKTDIPCLSVTMDEKAGAFEATEHLISLGHRRIGFIAGTPALSSSHAREAGFLAALAKYGLALEKNYLCQGDYTYEGGKAAARRLLQQANPPSAIFAANDEMALGIIHVASEHGVEVPLDLSVVGFDDFQAARYSLPSLTTIRQPVGDMAAQACKRLIAHAAARDEIELNQALPVNHALLVRDSTAPPR</sequence>
<evidence type="ECO:0000313" key="6">
    <source>
        <dbReference type="Proteomes" id="UP001161064"/>
    </source>
</evidence>
<dbReference type="SMART" id="SM00354">
    <property type="entry name" value="HTH_LACI"/>
    <property type="match status" value="1"/>
</dbReference>
<evidence type="ECO:0000256" key="1">
    <source>
        <dbReference type="ARBA" id="ARBA00023015"/>
    </source>
</evidence>
<dbReference type="SUPFAM" id="SSF53822">
    <property type="entry name" value="Periplasmic binding protein-like I"/>
    <property type="match status" value="1"/>
</dbReference>
<dbReference type="PROSITE" id="PS00356">
    <property type="entry name" value="HTH_LACI_1"/>
    <property type="match status" value="1"/>
</dbReference>
<evidence type="ECO:0000256" key="2">
    <source>
        <dbReference type="ARBA" id="ARBA00023125"/>
    </source>
</evidence>
<evidence type="ECO:0000259" key="4">
    <source>
        <dbReference type="PROSITE" id="PS50932"/>
    </source>
</evidence>
<dbReference type="PROSITE" id="PS50932">
    <property type="entry name" value="HTH_LACI_2"/>
    <property type="match status" value="1"/>
</dbReference>
<dbReference type="InterPro" id="IPR000843">
    <property type="entry name" value="HTH_LacI"/>
</dbReference>
<evidence type="ECO:0000256" key="3">
    <source>
        <dbReference type="ARBA" id="ARBA00023163"/>
    </source>
</evidence>
<gene>
    <name evidence="5" type="ORF">PsB1_1948</name>
</gene>
<dbReference type="Pfam" id="PF00356">
    <property type="entry name" value="LacI"/>
    <property type="match status" value="1"/>
</dbReference>
<organism evidence="5 6">
    <name type="scientific">Candidatus Phycosocius spiralis</name>
    <dbReference type="NCBI Taxonomy" id="2815099"/>
    <lineage>
        <taxon>Bacteria</taxon>
        <taxon>Pseudomonadati</taxon>
        <taxon>Pseudomonadota</taxon>
        <taxon>Alphaproteobacteria</taxon>
        <taxon>Caulobacterales</taxon>
        <taxon>Caulobacterales incertae sedis</taxon>
        <taxon>Candidatus Phycosocius</taxon>
    </lineage>
</organism>
<reference evidence="5" key="2">
    <citation type="journal article" date="2023" name="ISME Commun">
        <title>Characterization of a bloom-associated alphaproteobacterial lineage, 'Candidatus Phycosocius': insights into freshwater algal-bacterial interactions.</title>
        <authorList>
            <person name="Tanabe Y."/>
            <person name="Yamaguchi H."/>
            <person name="Yoshida M."/>
            <person name="Kai A."/>
            <person name="Okazaki Y."/>
        </authorList>
    </citation>
    <scope>NUCLEOTIDE SEQUENCE</scope>
    <source>
        <strain evidence="5">BOTRYCO-1</strain>
    </source>
</reference>
<dbReference type="InterPro" id="IPR028082">
    <property type="entry name" value="Peripla_BP_I"/>
</dbReference>
<dbReference type="PRINTS" id="PR00036">
    <property type="entry name" value="HTHLACI"/>
</dbReference>
<evidence type="ECO:0000313" key="5">
    <source>
        <dbReference type="EMBL" id="GIU67794.1"/>
    </source>
</evidence>
<dbReference type="SUPFAM" id="SSF47413">
    <property type="entry name" value="lambda repressor-like DNA-binding domains"/>
    <property type="match status" value="1"/>
</dbReference>
<accession>A0ABQ4PYP7</accession>
<keyword evidence="1" id="KW-0805">Transcription regulation</keyword>
<dbReference type="Gene3D" id="3.40.50.2300">
    <property type="match status" value="2"/>
</dbReference>
<dbReference type="CDD" id="cd01392">
    <property type="entry name" value="HTH_LacI"/>
    <property type="match status" value="1"/>
</dbReference>
<dbReference type="RefSeq" id="WP_284360917.1">
    <property type="nucleotide sequence ID" value="NZ_BPFZ01000014.1"/>
</dbReference>
<dbReference type="PANTHER" id="PTHR30146:SF153">
    <property type="entry name" value="LACTOSE OPERON REPRESSOR"/>
    <property type="match status" value="1"/>
</dbReference>
<dbReference type="CDD" id="cd01545">
    <property type="entry name" value="PBP1_SalR"/>
    <property type="match status" value="1"/>
</dbReference>
<protein>
    <submittedName>
        <fullName evidence="5">LacI family transcriptional regulator</fullName>
    </submittedName>
</protein>
<reference evidence="5" key="1">
    <citation type="submission" date="2021-05" db="EMBL/GenBank/DDBJ databases">
        <authorList>
            <person name="Tanabe Y."/>
        </authorList>
    </citation>
    <scope>NUCLEOTIDE SEQUENCE</scope>
    <source>
        <strain evidence="5">BOTRYCO-1</strain>
    </source>
</reference>
<comment type="caution">
    <text evidence="5">The sequence shown here is derived from an EMBL/GenBank/DDBJ whole genome shotgun (WGS) entry which is preliminary data.</text>
</comment>
<keyword evidence="6" id="KW-1185">Reference proteome</keyword>
<dbReference type="InterPro" id="IPR046335">
    <property type="entry name" value="LacI/GalR-like_sensor"/>
</dbReference>
<keyword evidence="3" id="KW-0804">Transcription</keyword>
<dbReference type="EMBL" id="BPFZ01000014">
    <property type="protein sequence ID" value="GIU67794.1"/>
    <property type="molecule type" value="Genomic_DNA"/>
</dbReference>